<dbReference type="PANTHER" id="PTHR30461:SF23">
    <property type="entry name" value="DNA RECOMBINASE-RELATED"/>
    <property type="match status" value="1"/>
</dbReference>
<dbReference type="InterPro" id="IPR006119">
    <property type="entry name" value="Resolv_N"/>
</dbReference>
<dbReference type="Pfam" id="PF07508">
    <property type="entry name" value="Recombinase"/>
    <property type="match status" value="1"/>
</dbReference>
<geneLocation type="plasmid" evidence="3 4">
    <name>EAL2_808p</name>
</geneLocation>
<dbReference type="Gene3D" id="3.40.50.1390">
    <property type="entry name" value="Resolvase, N-terminal catalytic domain"/>
    <property type="match status" value="1"/>
</dbReference>
<dbReference type="PROSITE" id="PS51736">
    <property type="entry name" value="RECOMBINASES_3"/>
    <property type="match status" value="1"/>
</dbReference>
<dbReference type="CDD" id="cd00338">
    <property type="entry name" value="Ser_Recombinase"/>
    <property type="match status" value="1"/>
</dbReference>
<evidence type="ECO:0000313" key="3">
    <source>
        <dbReference type="EMBL" id="AHM57628.1"/>
    </source>
</evidence>
<dbReference type="EMBL" id="CP007453">
    <property type="protein sequence ID" value="AHM57628.1"/>
    <property type="molecule type" value="Genomic_DNA"/>
</dbReference>
<dbReference type="PANTHER" id="PTHR30461">
    <property type="entry name" value="DNA-INVERTASE FROM LAMBDOID PROPHAGE"/>
    <property type="match status" value="1"/>
</dbReference>
<dbReference type="InterPro" id="IPR038109">
    <property type="entry name" value="DNA_bind_recomb_sf"/>
</dbReference>
<dbReference type="eggNOG" id="COG1961">
    <property type="taxonomic scope" value="Bacteria"/>
</dbReference>
<proteinExistence type="predicted"/>
<evidence type="ECO:0000259" key="1">
    <source>
        <dbReference type="PROSITE" id="PS51736"/>
    </source>
</evidence>
<dbReference type="Gene3D" id="3.90.1750.20">
    <property type="entry name" value="Putative Large Serine Recombinase, Chain B, Domain 2"/>
    <property type="match status" value="1"/>
</dbReference>
<reference evidence="3 4" key="1">
    <citation type="journal article" date="2014" name="Genome Announc.">
        <title>Complete Genome Sequence of Amino Acid-Utilizing Eubacterium acidaminophilum al-2 (DSM 3953).</title>
        <authorList>
            <person name="Poehlein A."/>
            <person name="Andreesen J.R."/>
            <person name="Daniel R."/>
        </authorList>
    </citation>
    <scope>NUCLEOTIDE SEQUENCE [LARGE SCALE GENOMIC DNA]</scope>
    <source>
        <strain evidence="3 4">DSM 3953</strain>
        <plasmid evidence="4">Plasmid EAL2_808p</plasmid>
    </source>
</reference>
<dbReference type="InterPro" id="IPR050639">
    <property type="entry name" value="SSR_resolvase"/>
</dbReference>
<dbReference type="Pfam" id="PF00239">
    <property type="entry name" value="Resolvase"/>
    <property type="match status" value="1"/>
</dbReference>
<dbReference type="HOGENOM" id="CLU_010686_0_4_9"/>
<dbReference type="AlphaFoldDB" id="W8TIL8"/>
<dbReference type="InterPro" id="IPR011109">
    <property type="entry name" value="DNA_bind_recombinase_dom"/>
</dbReference>
<keyword evidence="4" id="KW-1185">Reference proteome</keyword>
<dbReference type="KEGG" id="eac:EAL2_808p01230"/>
<organism evidence="3 4">
    <name type="scientific">Peptoclostridium acidaminophilum DSM 3953</name>
    <dbReference type="NCBI Taxonomy" id="1286171"/>
    <lineage>
        <taxon>Bacteria</taxon>
        <taxon>Bacillati</taxon>
        <taxon>Bacillota</taxon>
        <taxon>Clostridia</taxon>
        <taxon>Peptostreptococcales</taxon>
        <taxon>Peptoclostridiaceae</taxon>
        <taxon>Peptoclostridium</taxon>
    </lineage>
</organism>
<keyword evidence="3" id="KW-0614">Plasmid</keyword>
<sequence>MVDNRINWELVDIYADVQSGKNASGRPEFQRMLEDCRNHKIDMIITKSISRFGRNTAETLDVLNKLRALLVDVYFEIEDINTSDTTKDFMVSIIQAVAQAESESRSSNIKWNLYNGFKNGTSKLYSRKCFGYQEDQDGNLIILEKDAQTVRRIFELYLDGFSTIAIIRELKRLEIKSPTGKDAWSKRSIETLLSNEKYIGNVLLGKTYSKGYPDNERLINKDEKNKYLATNNHPPIISEEIFERVQAEKLRRSNIQIDNDGVKRKSTHYSMKKR</sequence>
<dbReference type="SUPFAM" id="SSF53041">
    <property type="entry name" value="Resolvase-like"/>
    <property type="match status" value="1"/>
</dbReference>
<dbReference type="InterPro" id="IPR036162">
    <property type="entry name" value="Resolvase-like_N_sf"/>
</dbReference>
<dbReference type="Proteomes" id="UP000019591">
    <property type="component" value="Plasmid EAL2_808p"/>
</dbReference>
<evidence type="ECO:0000313" key="4">
    <source>
        <dbReference type="Proteomes" id="UP000019591"/>
    </source>
</evidence>
<dbReference type="GO" id="GO:0000150">
    <property type="term" value="F:DNA strand exchange activity"/>
    <property type="evidence" value="ECO:0007669"/>
    <property type="project" value="InterPro"/>
</dbReference>
<gene>
    <name evidence="3" type="ORF">EAL2_808p01230</name>
</gene>
<name>W8TIL8_PEPAC</name>
<dbReference type="PATRIC" id="fig|1286171.3.peg.2300"/>
<feature type="domain" description="Resolvase/invertase-type recombinase catalytic" evidence="1">
    <location>
        <begin position="1"/>
        <end position="120"/>
    </location>
</feature>
<dbReference type="GO" id="GO:0003677">
    <property type="term" value="F:DNA binding"/>
    <property type="evidence" value="ECO:0007669"/>
    <property type="project" value="InterPro"/>
</dbReference>
<dbReference type="PROSITE" id="PS51737">
    <property type="entry name" value="RECOMBINASE_DNA_BIND"/>
    <property type="match status" value="1"/>
</dbReference>
<evidence type="ECO:0000259" key="2">
    <source>
        <dbReference type="PROSITE" id="PS51737"/>
    </source>
</evidence>
<dbReference type="SMART" id="SM00857">
    <property type="entry name" value="Resolvase"/>
    <property type="match status" value="1"/>
</dbReference>
<protein>
    <submittedName>
        <fullName evidence="3">Uncharacterized protein</fullName>
    </submittedName>
</protein>
<accession>W8TIL8</accession>
<feature type="domain" description="Recombinase" evidence="2">
    <location>
        <begin position="129"/>
        <end position="256"/>
    </location>
</feature>